<comment type="subcellular location">
    <subcellularLocation>
        <location evidence="1">Membrane</location>
        <topology evidence="1">Multi-pass membrane protein</topology>
    </subcellularLocation>
</comment>
<dbReference type="AlphaFoldDB" id="A0A2I0A0Y2"/>
<gene>
    <name evidence="6" type="ORF">AXF42_Ash010871</name>
</gene>
<evidence type="ECO:0000256" key="2">
    <source>
        <dbReference type="ARBA" id="ARBA00022692"/>
    </source>
</evidence>
<evidence type="ECO:0000256" key="1">
    <source>
        <dbReference type="ARBA" id="ARBA00004141"/>
    </source>
</evidence>
<protein>
    <submittedName>
        <fullName evidence="6">WAT1-related protein</fullName>
    </submittedName>
</protein>
<evidence type="ECO:0000313" key="7">
    <source>
        <dbReference type="Proteomes" id="UP000236161"/>
    </source>
</evidence>
<accession>A0A2I0A0Y2</accession>
<evidence type="ECO:0000313" key="6">
    <source>
        <dbReference type="EMBL" id="PKA49186.1"/>
    </source>
</evidence>
<organism evidence="6 7">
    <name type="scientific">Apostasia shenzhenica</name>
    <dbReference type="NCBI Taxonomy" id="1088818"/>
    <lineage>
        <taxon>Eukaryota</taxon>
        <taxon>Viridiplantae</taxon>
        <taxon>Streptophyta</taxon>
        <taxon>Embryophyta</taxon>
        <taxon>Tracheophyta</taxon>
        <taxon>Spermatophyta</taxon>
        <taxon>Magnoliopsida</taxon>
        <taxon>Liliopsida</taxon>
        <taxon>Asparagales</taxon>
        <taxon>Orchidaceae</taxon>
        <taxon>Apostasioideae</taxon>
        <taxon>Apostasia</taxon>
    </lineage>
</organism>
<dbReference type="STRING" id="1088818.A0A2I0A0Y2"/>
<dbReference type="GO" id="GO:0016020">
    <property type="term" value="C:membrane"/>
    <property type="evidence" value="ECO:0007669"/>
    <property type="project" value="InterPro"/>
</dbReference>
<dbReference type="PANTHER" id="PTHR31218">
    <property type="entry name" value="WAT1-RELATED PROTEIN"/>
    <property type="match status" value="1"/>
</dbReference>
<name>A0A2I0A0Y2_9ASPA</name>
<dbReference type="SUPFAM" id="SSF103481">
    <property type="entry name" value="Multidrug resistance efflux transporter EmrE"/>
    <property type="match status" value="1"/>
</dbReference>
<reference evidence="6 7" key="1">
    <citation type="journal article" date="2017" name="Nature">
        <title>The Apostasia genome and the evolution of orchids.</title>
        <authorList>
            <person name="Zhang G.Q."/>
            <person name="Liu K.W."/>
            <person name="Li Z."/>
            <person name="Lohaus R."/>
            <person name="Hsiao Y.Y."/>
            <person name="Niu S.C."/>
            <person name="Wang J.Y."/>
            <person name="Lin Y.C."/>
            <person name="Xu Q."/>
            <person name="Chen L.J."/>
            <person name="Yoshida K."/>
            <person name="Fujiwara S."/>
            <person name="Wang Z.W."/>
            <person name="Zhang Y.Q."/>
            <person name="Mitsuda N."/>
            <person name="Wang M."/>
            <person name="Liu G.H."/>
            <person name="Pecoraro L."/>
            <person name="Huang H.X."/>
            <person name="Xiao X.J."/>
            <person name="Lin M."/>
            <person name="Wu X.Y."/>
            <person name="Wu W.L."/>
            <person name="Chen Y.Y."/>
            <person name="Chang S.B."/>
            <person name="Sakamoto S."/>
            <person name="Ohme-Takagi M."/>
            <person name="Yagi M."/>
            <person name="Zeng S.J."/>
            <person name="Shen C.Y."/>
            <person name="Yeh C.M."/>
            <person name="Luo Y.B."/>
            <person name="Tsai W.C."/>
            <person name="Van de Peer Y."/>
            <person name="Liu Z.J."/>
        </authorList>
    </citation>
    <scope>NUCLEOTIDE SEQUENCE [LARGE SCALE GENOMIC DNA]</scope>
    <source>
        <strain evidence="7">cv. Shenzhen</strain>
        <tissue evidence="6">Stem</tissue>
    </source>
</reference>
<sequence>MFHLVSMGYRGFCLVFMASLVGATLNQYCYYQGLKKASTSIATAMTNLIPAITFIMSASIGYFGVDPDTTTRIQIMKINANCGDSRGPCNVDPPINGNKRKGGDNSIHTLIALSVIFIPN</sequence>
<evidence type="ECO:0000256" key="4">
    <source>
        <dbReference type="ARBA" id="ARBA00023136"/>
    </source>
</evidence>
<proteinExistence type="predicted"/>
<feature type="transmembrane region" description="Helical" evidence="5">
    <location>
        <begin position="41"/>
        <end position="65"/>
    </location>
</feature>
<evidence type="ECO:0000256" key="3">
    <source>
        <dbReference type="ARBA" id="ARBA00022989"/>
    </source>
</evidence>
<keyword evidence="4 5" id="KW-0472">Membrane</keyword>
<keyword evidence="3 5" id="KW-1133">Transmembrane helix</keyword>
<dbReference type="InterPro" id="IPR037185">
    <property type="entry name" value="EmrE-like"/>
</dbReference>
<keyword evidence="2 5" id="KW-0812">Transmembrane</keyword>
<dbReference type="EMBL" id="KZ452040">
    <property type="protein sequence ID" value="PKA49186.1"/>
    <property type="molecule type" value="Genomic_DNA"/>
</dbReference>
<evidence type="ECO:0000256" key="5">
    <source>
        <dbReference type="SAM" id="Phobius"/>
    </source>
</evidence>
<keyword evidence="7" id="KW-1185">Reference proteome</keyword>
<dbReference type="InterPro" id="IPR030184">
    <property type="entry name" value="WAT1-related"/>
</dbReference>
<dbReference type="OrthoDB" id="693680at2759"/>
<dbReference type="GO" id="GO:0022857">
    <property type="term" value="F:transmembrane transporter activity"/>
    <property type="evidence" value="ECO:0007669"/>
    <property type="project" value="InterPro"/>
</dbReference>
<dbReference type="Proteomes" id="UP000236161">
    <property type="component" value="Unassembled WGS sequence"/>
</dbReference>